<evidence type="ECO:0000313" key="3">
    <source>
        <dbReference type="Proteomes" id="UP000075806"/>
    </source>
</evidence>
<feature type="transmembrane region" description="Helical" evidence="1">
    <location>
        <begin position="7"/>
        <end position="28"/>
    </location>
</feature>
<comment type="caution">
    <text evidence="2">The sequence shown here is derived from an EMBL/GenBank/DDBJ whole genome shotgun (WGS) entry which is preliminary data.</text>
</comment>
<keyword evidence="1" id="KW-1133">Transmembrane helix</keyword>
<keyword evidence="1" id="KW-0472">Membrane</keyword>
<name>A0A162E5G8_9BACI</name>
<evidence type="ECO:0000256" key="1">
    <source>
        <dbReference type="SAM" id="Phobius"/>
    </source>
</evidence>
<reference evidence="2" key="1">
    <citation type="submission" date="2016-02" db="EMBL/GenBank/DDBJ databases">
        <title>Genome sequence of Bacillus trypoxylicola KCTC 13244(T).</title>
        <authorList>
            <person name="Jeong H."/>
            <person name="Park S.-H."/>
            <person name="Choi S.-K."/>
        </authorList>
    </citation>
    <scope>NUCLEOTIDE SEQUENCE [LARGE SCALE GENOMIC DNA]</scope>
    <source>
        <strain evidence="2">KCTC 13244</strain>
    </source>
</reference>
<evidence type="ECO:0000313" key="2">
    <source>
        <dbReference type="EMBL" id="KYG31782.1"/>
    </source>
</evidence>
<organism evidence="2 3">
    <name type="scientific">Alkalihalobacillus trypoxylicola</name>
    <dbReference type="NCBI Taxonomy" id="519424"/>
    <lineage>
        <taxon>Bacteria</taxon>
        <taxon>Bacillati</taxon>
        <taxon>Bacillota</taxon>
        <taxon>Bacilli</taxon>
        <taxon>Bacillales</taxon>
        <taxon>Bacillaceae</taxon>
        <taxon>Alkalihalobacillus</taxon>
    </lineage>
</organism>
<proteinExistence type="predicted"/>
<feature type="transmembrane region" description="Helical" evidence="1">
    <location>
        <begin position="34"/>
        <end position="54"/>
    </location>
</feature>
<keyword evidence="3" id="KW-1185">Reference proteome</keyword>
<sequence>MKIMMKFLRYFAYLLIVSTVSYYVSKYITYDKKWISMVIGFVIMFSVTFSLLCLETFKFSKKKNKQV</sequence>
<protein>
    <submittedName>
        <fullName evidence="2">Uncharacterized protein</fullName>
    </submittedName>
</protein>
<dbReference type="Proteomes" id="UP000075806">
    <property type="component" value="Unassembled WGS sequence"/>
</dbReference>
<gene>
    <name evidence="2" type="ORF">AZF04_03085</name>
</gene>
<dbReference type="EMBL" id="LTAO01000012">
    <property type="protein sequence ID" value="KYG31782.1"/>
    <property type="molecule type" value="Genomic_DNA"/>
</dbReference>
<dbReference type="AlphaFoldDB" id="A0A162E5G8"/>
<keyword evidence="1" id="KW-0812">Transmembrane</keyword>
<accession>A0A162E5G8</accession>